<dbReference type="GO" id="GO:0000056">
    <property type="term" value="P:ribosomal small subunit export from nucleus"/>
    <property type="evidence" value="ECO:0007669"/>
    <property type="project" value="InterPro"/>
</dbReference>
<name>E0VH47_PEDHC</name>
<organism>
    <name type="scientific">Pediculus humanus subsp. corporis</name>
    <name type="common">Body louse</name>
    <dbReference type="NCBI Taxonomy" id="121224"/>
    <lineage>
        <taxon>Eukaryota</taxon>
        <taxon>Metazoa</taxon>
        <taxon>Ecdysozoa</taxon>
        <taxon>Arthropoda</taxon>
        <taxon>Hexapoda</taxon>
        <taxon>Insecta</taxon>
        <taxon>Pterygota</taxon>
        <taxon>Neoptera</taxon>
        <taxon>Paraneoptera</taxon>
        <taxon>Psocodea</taxon>
        <taxon>Troctomorpha</taxon>
        <taxon>Phthiraptera</taxon>
        <taxon>Anoplura</taxon>
        <taxon>Pediculidae</taxon>
        <taxon>Pediculus</taxon>
    </lineage>
</organism>
<dbReference type="HOGENOM" id="CLU_017144_0_0_1"/>
<dbReference type="FunCoup" id="E0VH47">
    <property type="interactions" value="1666"/>
</dbReference>
<reference evidence="9" key="2">
    <citation type="submission" date="2007-04" db="EMBL/GenBank/DDBJ databases">
        <title>The genome of the human body louse.</title>
        <authorList>
            <consortium name="The Human Body Louse Genome Consortium"/>
            <person name="Kirkness E."/>
            <person name="Walenz B."/>
            <person name="Hass B."/>
            <person name="Bruggner R."/>
            <person name="Strausberg R."/>
        </authorList>
    </citation>
    <scope>NUCLEOTIDE SEQUENCE</scope>
    <source>
        <strain evidence="9">USDA</strain>
    </source>
</reference>
<evidence type="ECO:0000256" key="4">
    <source>
        <dbReference type="ARBA" id="ARBA00022927"/>
    </source>
</evidence>
<gene>
    <name evidence="10" type="primary">8238492</name>
    <name evidence="9" type="ORF">Phum_PHUM200870</name>
</gene>
<evidence type="ECO:0000256" key="6">
    <source>
        <dbReference type="ARBA" id="ARBA00023132"/>
    </source>
</evidence>
<protein>
    <submittedName>
        <fullName evidence="9 10">Nuclear pore complex protein Nup88, putative</fullName>
    </submittedName>
</protein>
<dbReference type="GO" id="GO:0000055">
    <property type="term" value="P:ribosomal large subunit export from nucleus"/>
    <property type="evidence" value="ECO:0007669"/>
    <property type="project" value="InterPro"/>
</dbReference>
<dbReference type="eggNOG" id="KOG4460">
    <property type="taxonomic scope" value="Eukaryota"/>
</dbReference>
<evidence type="ECO:0000313" key="11">
    <source>
        <dbReference type="Proteomes" id="UP000009046"/>
    </source>
</evidence>
<dbReference type="GO" id="GO:0006606">
    <property type="term" value="P:protein import into nucleus"/>
    <property type="evidence" value="ECO:0007669"/>
    <property type="project" value="TreeGrafter"/>
</dbReference>
<dbReference type="PANTHER" id="PTHR13257">
    <property type="entry name" value="NUCLEOPORIN NUP84-RELATED"/>
    <property type="match status" value="1"/>
</dbReference>
<evidence type="ECO:0000256" key="2">
    <source>
        <dbReference type="ARBA" id="ARBA00022448"/>
    </source>
</evidence>
<proteinExistence type="predicted"/>
<dbReference type="Proteomes" id="UP000009046">
    <property type="component" value="Unassembled WGS sequence"/>
</dbReference>
<evidence type="ECO:0000313" key="9">
    <source>
        <dbReference type="EMBL" id="EEB12703.1"/>
    </source>
</evidence>
<keyword evidence="11" id="KW-1185">Reference proteome</keyword>
<dbReference type="AlphaFoldDB" id="E0VH47"/>
<evidence type="ECO:0000256" key="5">
    <source>
        <dbReference type="ARBA" id="ARBA00023010"/>
    </source>
</evidence>
<accession>E0VH47</accession>
<dbReference type="EMBL" id="DS235158">
    <property type="protein sequence ID" value="EEB12703.1"/>
    <property type="molecule type" value="Genomic_DNA"/>
</dbReference>
<evidence type="ECO:0000256" key="1">
    <source>
        <dbReference type="ARBA" id="ARBA00004567"/>
    </source>
</evidence>
<reference evidence="10" key="3">
    <citation type="submission" date="2020-05" db="UniProtKB">
        <authorList>
            <consortium name="EnsemblMetazoa"/>
        </authorList>
    </citation>
    <scope>IDENTIFICATION</scope>
    <source>
        <strain evidence="10">USDA</strain>
    </source>
</reference>
<keyword evidence="6" id="KW-0906">Nuclear pore complex</keyword>
<evidence type="ECO:0000313" key="10">
    <source>
        <dbReference type="EnsemblMetazoa" id="PHUM200870-PA"/>
    </source>
</evidence>
<dbReference type="GO" id="GO:0017056">
    <property type="term" value="F:structural constituent of nuclear pore"/>
    <property type="evidence" value="ECO:0007669"/>
    <property type="project" value="InterPro"/>
</dbReference>
<dbReference type="Gene3D" id="1.10.287.950">
    <property type="entry name" value="Methyl-accepting chemotaxis protein"/>
    <property type="match status" value="1"/>
</dbReference>
<dbReference type="GeneID" id="8238492"/>
<evidence type="ECO:0000256" key="3">
    <source>
        <dbReference type="ARBA" id="ARBA00022816"/>
    </source>
</evidence>
<keyword evidence="7" id="KW-0539">Nucleus</keyword>
<dbReference type="VEuPathDB" id="VectorBase:PHUM200870"/>
<keyword evidence="5" id="KW-0811">Translocation</keyword>
<keyword evidence="3" id="KW-0509">mRNA transport</keyword>
<dbReference type="EnsemblMetazoa" id="PHUM200870-RA">
    <property type="protein sequence ID" value="PHUM200870-PA"/>
    <property type="gene ID" value="PHUM200870"/>
</dbReference>
<dbReference type="PANTHER" id="PTHR13257:SF0">
    <property type="entry name" value="NUCLEAR PORE COMPLEX PROTEIN NUP88"/>
    <property type="match status" value="1"/>
</dbReference>
<dbReference type="STRING" id="121224.E0VH47"/>
<dbReference type="InterPro" id="IPR019321">
    <property type="entry name" value="Nucleoporin_Nup88"/>
</dbReference>
<reference evidence="9" key="1">
    <citation type="submission" date="2007-04" db="EMBL/GenBank/DDBJ databases">
        <title>Annotation of Pediculus humanus corporis strain USDA.</title>
        <authorList>
            <person name="Kirkness E."/>
            <person name="Hannick L."/>
            <person name="Hass B."/>
            <person name="Bruggner R."/>
            <person name="Lawson D."/>
            <person name="Bidwell S."/>
            <person name="Joardar V."/>
            <person name="Caler E."/>
            <person name="Walenz B."/>
            <person name="Inman J."/>
            <person name="Schobel S."/>
            <person name="Galinsky K."/>
            <person name="Amedeo P."/>
            <person name="Strausberg R."/>
        </authorList>
    </citation>
    <scope>NUCLEOTIDE SEQUENCE</scope>
    <source>
        <strain evidence="9">USDA</strain>
    </source>
</reference>
<evidence type="ECO:0000256" key="8">
    <source>
        <dbReference type="SAM" id="Coils"/>
    </source>
</evidence>
<dbReference type="InterPro" id="IPR037700">
    <property type="entry name" value="NUP88/NUP82"/>
</dbReference>
<keyword evidence="4" id="KW-0653">Protein transport</keyword>
<keyword evidence="8" id="KW-0175">Coiled coil</keyword>
<dbReference type="InParanoid" id="E0VH47"/>
<sequence length="493" mass="56418">MSEFFFFFFDNEANGKKTKNENLNEIAWPAVLLRGNGDICYLATTLDPGKKSKFEGPLVMYPPADDNYGVEACSILVLDTVPNVVVVATSSGTLYHSVMLKIDETIYIFIYFQKSVTSTSSSHALYVLESVELELGLQLNDDDPSYTCPIFLHKDPMSRWKYYSFHNTGFHAVSIRFISDIENFLEKSTGDSFQTDQHSIVEYLVCTRTNATPTLPVLGFTIIPTTNVILAFLSNGDVISLPLKISEIITHPKILLDDVETIEDSRSSPLKKLLQEPFSVHIKNVLNRNVNQPLVKLDKTVNLSPQESLDLISRTTNLLRKEYFNKFQTVRDEIEQRVTLLTSLLSLHREELKQLEMEKGKLKEVAEKLAEKYEEIKDKQKSINERIEVMFNSVLQLDPIESIAEKKMKNELIAVKDEVENFKESIRMVKKQLDYQWFKKEERKQEKHNKNIQLGGNQIETIRTSLNKSSMEIGDLVKVINAIKKQLNITDAC</sequence>
<dbReference type="OMA" id="PIYVICE"/>
<comment type="subcellular location">
    <subcellularLocation>
        <location evidence="1">Nucleus</location>
        <location evidence="1">Nuclear pore complex</location>
    </subcellularLocation>
</comment>
<feature type="coiled-coil region" evidence="8">
    <location>
        <begin position="338"/>
        <end position="425"/>
    </location>
</feature>
<dbReference type="RefSeq" id="XP_002425441.1">
    <property type="nucleotide sequence ID" value="XM_002425396.1"/>
</dbReference>
<keyword evidence="2" id="KW-0813">Transport</keyword>
<dbReference type="GO" id="GO:0005643">
    <property type="term" value="C:nuclear pore"/>
    <property type="evidence" value="ECO:0007669"/>
    <property type="project" value="UniProtKB-SubCell"/>
</dbReference>
<dbReference type="GO" id="GO:0006406">
    <property type="term" value="P:mRNA export from nucleus"/>
    <property type="evidence" value="ECO:0007669"/>
    <property type="project" value="TreeGrafter"/>
</dbReference>
<dbReference type="CTD" id="8238492"/>
<dbReference type="Pfam" id="PF10168">
    <property type="entry name" value="Nup88"/>
    <property type="match status" value="1"/>
</dbReference>
<dbReference type="OrthoDB" id="341482at2759"/>
<evidence type="ECO:0000256" key="7">
    <source>
        <dbReference type="ARBA" id="ARBA00023242"/>
    </source>
</evidence>
<dbReference type="EMBL" id="AAZO01002326">
    <property type="status" value="NOT_ANNOTATED_CDS"/>
    <property type="molecule type" value="Genomic_DNA"/>
</dbReference>
<dbReference type="KEGG" id="phu:Phum_PHUM200870"/>